<keyword evidence="2" id="KW-1185">Reference proteome</keyword>
<dbReference type="GO" id="GO:0010162">
    <property type="term" value="P:seed dormancy process"/>
    <property type="evidence" value="ECO:0007669"/>
    <property type="project" value="InterPro"/>
</dbReference>
<dbReference type="InterPro" id="IPR044984">
    <property type="entry name" value="SMP1"/>
</dbReference>
<dbReference type="GO" id="GO:0016301">
    <property type="term" value="F:kinase activity"/>
    <property type="evidence" value="ECO:0007669"/>
    <property type="project" value="UniProtKB-KW"/>
</dbReference>
<reference evidence="3" key="1">
    <citation type="submission" date="2025-08" db="UniProtKB">
        <authorList>
            <consortium name="RefSeq"/>
        </authorList>
    </citation>
    <scope>IDENTIFICATION</scope>
    <source>
        <tissue evidence="3">Fruit stalk</tissue>
    </source>
</reference>
<feature type="compositionally biased region" description="Basic and acidic residues" evidence="1">
    <location>
        <begin position="21"/>
        <end position="50"/>
    </location>
</feature>
<accession>A0A6P5YB34</accession>
<organism evidence="2 3">
    <name type="scientific">Durio zibethinus</name>
    <name type="common">Durian</name>
    <dbReference type="NCBI Taxonomy" id="66656"/>
    <lineage>
        <taxon>Eukaryota</taxon>
        <taxon>Viridiplantae</taxon>
        <taxon>Streptophyta</taxon>
        <taxon>Embryophyta</taxon>
        <taxon>Tracheophyta</taxon>
        <taxon>Spermatophyta</taxon>
        <taxon>Magnoliopsida</taxon>
        <taxon>eudicotyledons</taxon>
        <taxon>Gunneridae</taxon>
        <taxon>Pentapetalae</taxon>
        <taxon>rosids</taxon>
        <taxon>malvids</taxon>
        <taxon>Malvales</taxon>
        <taxon>Malvaceae</taxon>
        <taxon>Helicteroideae</taxon>
        <taxon>Durio</taxon>
    </lineage>
</organism>
<gene>
    <name evidence="3" type="primary">LOC111290163</name>
</gene>
<dbReference type="AlphaFoldDB" id="A0A6P5YB34"/>
<dbReference type="OrthoDB" id="1653447at2759"/>
<feature type="compositionally biased region" description="Polar residues" evidence="1">
    <location>
        <begin position="125"/>
        <end position="135"/>
    </location>
</feature>
<protein>
    <submittedName>
        <fullName evidence="3">Probable serine/threonine-protein kinase DDB_G0291918</fullName>
    </submittedName>
</protein>
<sequence>MNDVIHSTLIDSKIKVKKQRNRETIERWQKSKEDMKHAKAKAKLSEEESLRVGYKHGTPLEGGKIADSSPADIFSSAHNISSRQASQSHPSLSSAQHSQSSSNSGKTPPTNADSVSNNNNNNNNTTFASIEQQSCDPFDDNLLTS</sequence>
<feature type="region of interest" description="Disordered" evidence="1">
    <location>
        <begin position="14"/>
        <end position="145"/>
    </location>
</feature>
<evidence type="ECO:0000256" key="1">
    <source>
        <dbReference type="SAM" id="MobiDB-lite"/>
    </source>
</evidence>
<feature type="compositionally biased region" description="Low complexity" evidence="1">
    <location>
        <begin position="81"/>
        <end position="104"/>
    </location>
</feature>
<dbReference type="RefSeq" id="XP_022737256.1">
    <property type="nucleotide sequence ID" value="XM_022881521.1"/>
</dbReference>
<keyword evidence="3" id="KW-0418">Kinase</keyword>
<dbReference type="PANTHER" id="PTHR37732:SF2">
    <property type="entry name" value="SEED MATURATION PROTEIN 1"/>
    <property type="match status" value="1"/>
</dbReference>
<feature type="compositionally biased region" description="Polar residues" evidence="1">
    <location>
        <begin position="105"/>
        <end position="116"/>
    </location>
</feature>
<dbReference type="KEGG" id="dzi:111290163"/>
<name>A0A6P5YB34_DURZI</name>
<keyword evidence="3" id="KW-0808">Transferase</keyword>
<evidence type="ECO:0000313" key="2">
    <source>
        <dbReference type="Proteomes" id="UP000515121"/>
    </source>
</evidence>
<dbReference type="Proteomes" id="UP000515121">
    <property type="component" value="Unplaced"/>
</dbReference>
<evidence type="ECO:0000313" key="3">
    <source>
        <dbReference type="RefSeq" id="XP_022737256.1"/>
    </source>
</evidence>
<proteinExistence type="predicted"/>
<dbReference type="GeneID" id="111290163"/>
<dbReference type="PANTHER" id="PTHR37732">
    <property type="entry name" value="OS08G0104400 PROTEIN"/>
    <property type="match status" value="1"/>
</dbReference>